<gene>
    <name evidence="2" type="ORF">PGLA1383_LOCUS29958</name>
</gene>
<organism evidence="2 3">
    <name type="scientific">Polarella glacialis</name>
    <name type="common">Dinoflagellate</name>
    <dbReference type="NCBI Taxonomy" id="89957"/>
    <lineage>
        <taxon>Eukaryota</taxon>
        <taxon>Sar</taxon>
        <taxon>Alveolata</taxon>
        <taxon>Dinophyceae</taxon>
        <taxon>Suessiales</taxon>
        <taxon>Suessiaceae</taxon>
        <taxon>Polarella</taxon>
    </lineage>
</organism>
<feature type="region of interest" description="Disordered" evidence="1">
    <location>
        <begin position="1"/>
        <end position="233"/>
    </location>
</feature>
<name>A0A813FI72_POLGL</name>
<dbReference type="OrthoDB" id="413044at2759"/>
<feature type="compositionally biased region" description="Polar residues" evidence="1">
    <location>
        <begin position="82"/>
        <end position="119"/>
    </location>
</feature>
<keyword evidence="3" id="KW-1185">Reference proteome</keyword>
<dbReference type="Proteomes" id="UP000654075">
    <property type="component" value="Unassembled WGS sequence"/>
</dbReference>
<accession>A0A813FI72</accession>
<feature type="compositionally biased region" description="Polar residues" evidence="1">
    <location>
        <begin position="127"/>
        <end position="139"/>
    </location>
</feature>
<evidence type="ECO:0000313" key="3">
    <source>
        <dbReference type="Proteomes" id="UP000654075"/>
    </source>
</evidence>
<feature type="compositionally biased region" description="Polar residues" evidence="1">
    <location>
        <begin position="1"/>
        <end position="11"/>
    </location>
</feature>
<sequence length="632" mass="66551">MMSTLLNSSGKLINGYDPALDPEAHMKKKTITSSEGPGGESSGGNETIGGNSNSGGHNASSNSSSNESSEMPDGNVAGKLGNASNASHSGDNGSHLGNASNASHSGDNGSHLGNASNASHIGDNGSHLGNSSNASNGSHFGNVSNASHSGNNGSHFGNASNASNGSDLGNLTNSSHSGNNASHLGNASNASNGSDLGNVSNASHSGNNGSHFGNASNASNGSDLGNVSNASHSADNGSHFGNASNASNGSDLGLGIVFFFSGASFLSEPLSVCQLISKARGFRLQTMQAFDKMSDTSTAYMLQAGGWVWECDLEVAAGQKLGTVLPKCGDDSWLTADCVGWVPGFMSCPVRRLPERAVLPGCPQAFAGSWSAGLFPGGGASSSRLVIRQALESGPEGTIKPGKLWKGSTLREREVSDYNDPLEWPRETCEVMVDAMSVTRWYWKKAKKADQELVLTHDLFAYWPIRVFNMIKLLSKEYGKEKPPSPWAPVVAVFDLPNAEQTWSGLQVKKWKNLSRQGPRYVNGVTLAWSQTFVDMSASGKMRCDREILYMLESLTRDFPRRQVLVTGCKYLAADAKRFCTVRSPQWLEQEILARHGQEGAAAVKAMEGGPEGVEEALKGLPQKVKAAWTAT</sequence>
<evidence type="ECO:0000313" key="2">
    <source>
        <dbReference type="EMBL" id="CAE8612160.1"/>
    </source>
</evidence>
<reference evidence="2" key="1">
    <citation type="submission" date="2021-02" db="EMBL/GenBank/DDBJ databases">
        <authorList>
            <person name="Dougan E. K."/>
            <person name="Rhodes N."/>
            <person name="Thang M."/>
            <person name="Chan C."/>
        </authorList>
    </citation>
    <scope>NUCLEOTIDE SEQUENCE</scope>
</reference>
<feature type="compositionally biased region" description="Low complexity" evidence="1">
    <location>
        <begin position="141"/>
        <end position="166"/>
    </location>
</feature>
<feature type="compositionally biased region" description="Low complexity" evidence="1">
    <location>
        <begin position="197"/>
        <end position="222"/>
    </location>
</feature>
<protein>
    <submittedName>
        <fullName evidence="2">Uncharacterized protein</fullName>
    </submittedName>
</protein>
<evidence type="ECO:0000256" key="1">
    <source>
        <dbReference type="SAM" id="MobiDB-lite"/>
    </source>
</evidence>
<feature type="compositionally biased region" description="Polar residues" evidence="1">
    <location>
        <begin position="223"/>
        <end position="233"/>
    </location>
</feature>
<dbReference type="AlphaFoldDB" id="A0A813FI72"/>
<feature type="compositionally biased region" description="Low complexity" evidence="1">
    <location>
        <begin position="49"/>
        <end position="69"/>
    </location>
</feature>
<proteinExistence type="predicted"/>
<comment type="caution">
    <text evidence="2">The sequence shown here is derived from an EMBL/GenBank/DDBJ whole genome shotgun (WGS) entry which is preliminary data.</text>
</comment>
<dbReference type="EMBL" id="CAJNNV010025089">
    <property type="protein sequence ID" value="CAE8612160.1"/>
    <property type="molecule type" value="Genomic_DNA"/>
</dbReference>
<feature type="compositionally biased region" description="Polar residues" evidence="1">
    <location>
        <begin position="167"/>
        <end position="195"/>
    </location>
</feature>